<reference evidence="2 3" key="1">
    <citation type="submission" date="2017-12" db="EMBL/GenBank/DDBJ databases">
        <title>Integrating genomic resources of turbot (Scophthalmus maximus) in depth evaluation of genetic and physical mapping variation across individuals.</title>
        <authorList>
            <person name="Martinez P."/>
        </authorList>
    </citation>
    <scope>NUCLEOTIDE SEQUENCE [LARGE SCALE GENOMIC DNA]</scope>
</reference>
<dbReference type="EMBL" id="CP026254">
    <property type="protein sequence ID" value="AWP11478.1"/>
    <property type="molecule type" value="Genomic_DNA"/>
</dbReference>
<evidence type="ECO:0000313" key="3">
    <source>
        <dbReference type="Proteomes" id="UP000246464"/>
    </source>
</evidence>
<accession>A0A2U9C4Z9</accession>
<feature type="region of interest" description="Disordered" evidence="1">
    <location>
        <begin position="1"/>
        <end position="22"/>
    </location>
</feature>
<dbReference type="Proteomes" id="UP000246464">
    <property type="component" value="Chromosome 12"/>
</dbReference>
<organism evidence="2 3">
    <name type="scientific">Scophthalmus maximus</name>
    <name type="common">Turbot</name>
    <name type="synonym">Psetta maxima</name>
    <dbReference type="NCBI Taxonomy" id="52904"/>
    <lineage>
        <taxon>Eukaryota</taxon>
        <taxon>Metazoa</taxon>
        <taxon>Chordata</taxon>
        <taxon>Craniata</taxon>
        <taxon>Vertebrata</taxon>
        <taxon>Euteleostomi</taxon>
        <taxon>Actinopterygii</taxon>
        <taxon>Neopterygii</taxon>
        <taxon>Teleostei</taxon>
        <taxon>Neoteleostei</taxon>
        <taxon>Acanthomorphata</taxon>
        <taxon>Carangaria</taxon>
        <taxon>Pleuronectiformes</taxon>
        <taxon>Pleuronectoidei</taxon>
        <taxon>Scophthalmidae</taxon>
        <taxon>Scophthalmus</taxon>
    </lineage>
</organism>
<name>A0A2U9C4Z9_SCOMX</name>
<evidence type="ECO:0000313" key="2">
    <source>
        <dbReference type="EMBL" id="AWP11478.1"/>
    </source>
</evidence>
<protein>
    <submittedName>
        <fullName evidence="2">Uncharacterized protein</fullName>
    </submittedName>
</protein>
<dbReference type="AlphaFoldDB" id="A0A2U9C4Z9"/>
<proteinExistence type="predicted"/>
<gene>
    <name evidence="2" type="ORF">SMAX5B_007933</name>
</gene>
<keyword evidence="3" id="KW-1185">Reference proteome</keyword>
<sequence length="141" mass="15900">MTVYKRLSSHQRSPHGPGQYGFVDAVPPSGVRHQTDAAAGAFCLTLWSFHFPVHRYIKQLYAALRDVEKDWTTPPRQLLPERKQMLSEHARTLRLRTARSPSLQLFATGTKLLQKGAKVRILPCETNISISCRYTGVSLSP</sequence>
<evidence type="ECO:0000256" key="1">
    <source>
        <dbReference type="SAM" id="MobiDB-lite"/>
    </source>
</evidence>